<dbReference type="InterPro" id="IPR036514">
    <property type="entry name" value="SGNH_hydro_sf"/>
</dbReference>
<feature type="domain" description="Sialate O-acetylesterase" evidence="2">
    <location>
        <begin position="7"/>
        <end position="147"/>
    </location>
</feature>
<protein>
    <recommendedName>
        <fullName evidence="2">Sialate O-acetylesterase domain-containing protein</fullName>
    </recommendedName>
</protein>
<dbReference type="Gene3D" id="3.40.50.1110">
    <property type="entry name" value="SGNH hydrolase"/>
    <property type="match status" value="1"/>
</dbReference>
<dbReference type="Proteomes" id="UP000634206">
    <property type="component" value="Unassembled WGS sequence"/>
</dbReference>
<proteinExistence type="predicted"/>
<dbReference type="RefSeq" id="WP_309489674.1">
    <property type="nucleotide sequence ID" value="NZ_JAENIG010000005.1"/>
</dbReference>
<evidence type="ECO:0000313" key="3">
    <source>
        <dbReference type="EMBL" id="MBK1855061.1"/>
    </source>
</evidence>
<sequence>MKPEESGDLYDRLMAKVKKATEGQKLASVTFIWMQGERDARLQWSSLYEAGFKSLLQQLETDLGRKDLNVVIGRLSDFDNDNRSYKDWSKMRAILQKIAEEHPRGDWVNTDDLNDGINRKGEKISNDLHYSVEGYKLLGERFAAKAIALVRRAET</sequence>
<evidence type="ECO:0000256" key="1">
    <source>
        <dbReference type="ARBA" id="ARBA00022801"/>
    </source>
</evidence>
<keyword evidence="4" id="KW-1185">Reference proteome</keyword>
<dbReference type="Pfam" id="PF03629">
    <property type="entry name" value="SASA"/>
    <property type="match status" value="1"/>
</dbReference>
<evidence type="ECO:0000313" key="4">
    <source>
        <dbReference type="Proteomes" id="UP000634206"/>
    </source>
</evidence>
<accession>A0AAE2SBC0</accession>
<comment type="caution">
    <text evidence="3">The sequence shown here is derived from an EMBL/GenBank/DDBJ whole genome shotgun (WGS) entry which is preliminary data.</text>
</comment>
<dbReference type="CDD" id="cd00229">
    <property type="entry name" value="SGNH_hydrolase"/>
    <property type="match status" value="1"/>
</dbReference>
<organism evidence="3 4">
    <name type="scientific">Oceaniferula flava</name>
    <dbReference type="NCBI Taxonomy" id="2800421"/>
    <lineage>
        <taxon>Bacteria</taxon>
        <taxon>Pseudomonadati</taxon>
        <taxon>Verrucomicrobiota</taxon>
        <taxon>Verrucomicrobiia</taxon>
        <taxon>Verrucomicrobiales</taxon>
        <taxon>Verrucomicrobiaceae</taxon>
        <taxon>Oceaniferula</taxon>
    </lineage>
</organism>
<dbReference type="AlphaFoldDB" id="A0AAE2SBC0"/>
<dbReference type="EMBL" id="JAENIG010000005">
    <property type="protein sequence ID" value="MBK1855061.1"/>
    <property type="molecule type" value="Genomic_DNA"/>
</dbReference>
<name>A0AAE2SBC0_9BACT</name>
<reference evidence="3" key="1">
    <citation type="submission" date="2021-01" db="EMBL/GenBank/DDBJ databases">
        <title>Modified the classification status of verrucomicrobia.</title>
        <authorList>
            <person name="Feng X."/>
        </authorList>
    </citation>
    <scope>NUCLEOTIDE SEQUENCE</scope>
    <source>
        <strain evidence="3">5K15</strain>
    </source>
</reference>
<dbReference type="InterPro" id="IPR005181">
    <property type="entry name" value="SASA"/>
</dbReference>
<evidence type="ECO:0000259" key="2">
    <source>
        <dbReference type="Pfam" id="PF03629"/>
    </source>
</evidence>
<dbReference type="GO" id="GO:0016788">
    <property type="term" value="F:hydrolase activity, acting on ester bonds"/>
    <property type="evidence" value="ECO:0007669"/>
    <property type="project" value="UniProtKB-ARBA"/>
</dbReference>
<dbReference type="SUPFAM" id="SSF52266">
    <property type="entry name" value="SGNH hydrolase"/>
    <property type="match status" value="1"/>
</dbReference>
<gene>
    <name evidence="3" type="ORF">JIN83_08825</name>
</gene>
<keyword evidence="1" id="KW-0378">Hydrolase</keyword>